<name>A0A938BK57_9BACT</name>
<sequence length="295" mass="30699">MYNQFLSTMGPRPANAQPLPIDPNQFAYDFNAGQHAQEEALQMGLRDMIDAQVAGTRTQSQELAAQGVGMAAKKFFPGFGQAVRGAADYAMAPVKAAMAPVKAGVKAGVDAVQSYIQGGATTTGSTAAAAAPSFFDTLSSSFGSVLPYAGAAKAAYDMYTGTQDSLNRSRDMRNALDQATWMTRGQRADVHDDAIEAALKQGDVNAAKGAAAGWAVGGPFGAAVGGALGQLSGQVGAFGAARGSPGGDWKNLADAQVQHQGFDWGNVRKHDGLARALALSKELHVAPFKRLRRMF</sequence>
<dbReference type="AlphaFoldDB" id="A0A938BK57"/>
<evidence type="ECO:0000313" key="2">
    <source>
        <dbReference type="Proteomes" id="UP000703893"/>
    </source>
</evidence>
<gene>
    <name evidence="1" type="ORF">FJZ00_01890</name>
</gene>
<dbReference type="Proteomes" id="UP000703893">
    <property type="component" value="Unassembled WGS sequence"/>
</dbReference>
<proteinExistence type="predicted"/>
<protein>
    <submittedName>
        <fullName evidence="1">Uncharacterized protein</fullName>
    </submittedName>
</protein>
<organism evidence="1 2">
    <name type="scientific">Candidatus Tanganyikabacteria bacterium</name>
    <dbReference type="NCBI Taxonomy" id="2961651"/>
    <lineage>
        <taxon>Bacteria</taxon>
        <taxon>Bacillati</taxon>
        <taxon>Candidatus Sericytochromatia</taxon>
        <taxon>Candidatus Tanganyikabacteria</taxon>
    </lineage>
</organism>
<reference evidence="1 2" key="1">
    <citation type="submission" date="2019-03" db="EMBL/GenBank/DDBJ databases">
        <title>Lake Tanganyika Metagenome-Assembled Genomes (MAGs).</title>
        <authorList>
            <person name="Tran P."/>
        </authorList>
    </citation>
    <scope>NUCLEOTIDE SEQUENCE [LARGE SCALE GENOMIC DNA]</scope>
    <source>
        <strain evidence="1">K_DeepCast_65m_m2_236</strain>
    </source>
</reference>
<accession>A0A938BK57</accession>
<evidence type="ECO:0000313" key="1">
    <source>
        <dbReference type="EMBL" id="MBM3273876.1"/>
    </source>
</evidence>
<dbReference type="EMBL" id="VGJX01000067">
    <property type="protein sequence ID" value="MBM3273876.1"/>
    <property type="molecule type" value="Genomic_DNA"/>
</dbReference>
<comment type="caution">
    <text evidence="1">The sequence shown here is derived from an EMBL/GenBank/DDBJ whole genome shotgun (WGS) entry which is preliminary data.</text>
</comment>